<proteinExistence type="inferred from homology"/>
<dbReference type="Pfam" id="PF00698">
    <property type="entry name" value="Acyl_transf_1"/>
    <property type="match status" value="1"/>
</dbReference>
<reference evidence="9 10" key="1">
    <citation type="submission" date="2023-11" db="EMBL/GenBank/DDBJ databases">
        <title>Peredibacter starrii A3.12.</title>
        <authorList>
            <person name="Mitchell R.J."/>
        </authorList>
    </citation>
    <scope>NUCLEOTIDE SEQUENCE [LARGE SCALE GENOMIC DNA]</scope>
    <source>
        <strain evidence="9 10">A3.12</strain>
    </source>
</reference>
<gene>
    <name evidence="9" type="primary">fabD</name>
    <name evidence="9" type="ORF">SOO65_05155</name>
</gene>
<evidence type="ECO:0000256" key="5">
    <source>
        <dbReference type="ARBA" id="ARBA00048462"/>
    </source>
</evidence>
<dbReference type="InterPro" id="IPR004410">
    <property type="entry name" value="Malonyl_CoA-ACP_transAc_FabD"/>
</dbReference>
<feature type="active site" evidence="7">
    <location>
        <position position="89"/>
    </location>
</feature>
<dbReference type="Gene3D" id="3.40.366.10">
    <property type="entry name" value="Malonyl-Coenzyme A Acyl Carrier Protein, domain 2"/>
    <property type="match status" value="1"/>
</dbReference>
<protein>
    <recommendedName>
        <fullName evidence="2 6">Malonyl CoA-acyl carrier protein transacylase</fullName>
        <ecNumber evidence="1 6">2.3.1.39</ecNumber>
    </recommendedName>
</protein>
<organism evidence="9 10">
    <name type="scientific">Peredibacter starrii</name>
    <dbReference type="NCBI Taxonomy" id="28202"/>
    <lineage>
        <taxon>Bacteria</taxon>
        <taxon>Pseudomonadati</taxon>
        <taxon>Bdellovibrionota</taxon>
        <taxon>Bacteriovoracia</taxon>
        <taxon>Bacteriovoracales</taxon>
        <taxon>Bacteriovoracaceae</taxon>
        <taxon>Peredibacter</taxon>
    </lineage>
</organism>
<dbReference type="Proteomes" id="UP001324634">
    <property type="component" value="Chromosome"/>
</dbReference>
<keyword evidence="4 6" id="KW-0012">Acyltransferase</keyword>
<dbReference type="InterPro" id="IPR014043">
    <property type="entry name" value="Acyl_transferase_dom"/>
</dbReference>
<dbReference type="AlphaFoldDB" id="A0AAX4HSH0"/>
<dbReference type="GO" id="GO:0005829">
    <property type="term" value="C:cytosol"/>
    <property type="evidence" value="ECO:0007669"/>
    <property type="project" value="TreeGrafter"/>
</dbReference>
<feature type="active site" evidence="7">
    <location>
        <position position="201"/>
    </location>
</feature>
<dbReference type="InterPro" id="IPR016036">
    <property type="entry name" value="Malonyl_transacylase_ACP-bd"/>
</dbReference>
<dbReference type="InterPro" id="IPR024925">
    <property type="entry name" value="Malonyl_CoA-ACP_transAc"/>
</dbReference>
<evidence type="ECO:0000256" key="3">
    <source>
        <dbReference type="ARBA" id="ARBA00022679"/>
    </source>
</evidence>
<dbReference type="InterPro" id="IPR001227">
    <property type="entry name" value="Ac_transferase_dom_sf"/>
</dbReference>
<comment type="catalytic activity">
    <reaction evidence="5 6">
        <text>holo-[ACP] + malonyl-CoA = malonyl-[ACP] + CoA</text>
        <dbReference type="Rhea" id="RHEA:41792"/>
        <dbReference type="Rhea" id="RHEA-COMP:9623"/>
        <dbReference type="Rhea" id="RHEA-COMP:9685"/>
        <dbReference type="ChEBI" id="CHEBI:57287"/>
        <dbReference type="ChEBI" id="CHEBI:57384"/>
        <dbReference type="ChEBI" id="CHEBI:64479"/>
        <dbReference type="ChEBI" id="CHEBI:78449"/>
        <dbReference type="EC" id="2.3.1.39"/>
    </reaction>
</comment>
<dbReference type="GO" id="GO:0004314">
    <property type="term" value="F:[acyl-carrier-protein] S-malonyltransferase activity"/>
    <property type="evidence" value="ECO:0007669"/>
    <property type="project" value="UniProtKB-EC"/>
</dbReference>
<evidence type="ECO:0000256" key="2">
    <source>
        <dbReference type="ARBA" id="ARBA00018953"/>
    </source>
</evidence>
<dbReference type="RefSeq" id="WP_321397985.1">
    <property type="nucleotide sequence ID" value="NZ_CP139487.1"/>
</dbReference>
<dbReference type="Gene3D" id="3.30.70.250">
    <property type="entry name" value="Malonyl-CoA ACP transacylase, ACP-binding"/>
    <property type="match status" value="1"/>
</dbReference>
<dbReference type="EC" id="2.3.1.39" evidence="1 6"/>
<keyword evidence="10" id="KW-1185">Reference proteome</keyword>
<evidence type="ECO:0000256" key="1">
    <source>
        <dbReference type="ARBA" id="ARBA00013258"/>
    </source>
</evidence>
<accession>A0AAX4HSH0</accession>
<dbReference type="GO" id="GO:0006633">
    <property type="term" value="P:fatty acid biosynthetic process"/>
    <property type="evidence" value="ECO:0007669"/>
    <property type="project" value="TreeGrafter"/>
</dbReference>
<evidence type="ECO:0000259" key="8">
    <source>
        <dbReference type="SMART" id="SM00827"/>
    </source>
</evidence>
<dbReference type="PANTHER" id="PTHR42681:SF1">
    <property type="entry name" value="MALONYL-COA-ACYL CARRIER PROTEIN TRANSACYLASE, MITOCHONDRIAL"/>
    <property type="match status" value="1"/>
</dbReference>
<dbReference type="InterPro" id="IPR050858">
    <property type="entry name" value="Mal-CoA-ACP_Trans/PKS_FabD"/>
</dbReference>
<dbReference type="NCBIfam" id="TIGR00128">
    <property type="entry name" value="fabD"/>
    <property type="match status" value="1"/>
</dbReference>
<sequence>MKVTVVFPGQGTQYVGMGKVFSDFAYFEKANEAAGYDLKKIMLEGPAEDLKLTENTQPAIVAHSLMLFDKLSPLLKQKNITVERVLGHSVGEYAALAAAGAMTFEEAVKAVHFRGKYMQESVPAGKGTMYAILKQEEAVIREACEGASTSEEKVSPANFNEPSQIVISGDKPACERAIRLMEDKTGGRVKAIELQVSAPFHCALMKPAELKLKPVLDNIKFQPLKFNYIANIDAKEYPTDTNPETIKDNLVKQVCGSVLWTHSIQKLSDDTIIIECGPGKVLAGLIKKINPNLKVISLDSETGFSEVEAL</sequence>
<dbReference type="SUPFAM" id="SSF52151">
    <property type="entry name" value="FabD/lysophospholipase-like"/>
    <property type="match status" value="1"/>
</dbReference>
<comment type="similarity">
    <text evidence="6">Belongs to the fabD family.</text>
</comment>
<dbReference type="PIRSF" id="PIRSF000446">
    <property type="entry name" value="Mct"/>
    <property type="match status" value="1"/>
</dbReference>
<evidence type="ECO:0000256" key="6">
    <source>
        <dbReference type="PIRNR" id="PIRNR000446"/>
    </source>
</evidence>
<dbReference type="SUPFAM" id="SSF55048">
    <property type="entry name" value="Probable ACP-binding domain of malonyl-CoA ACP transacylase"/>
    <property type="match status" value="1"/>
</dbReference>
<dbReference type="InterPro" id="IPR016035">
    <property type="entry name" value="Acyl_Trfase/lysoPLipase"/>
</dbReference>
<evidence type="ECO:0000313" key="10">
    <source>
        <dbReference type="Proteomes" id="UP001324634"/>
    </source>
</evidence>
<dbReference type="FunFam" id="3.30.70.250:FF:000001">
    <property type="entry name" value="Malonyl CoA-acyl carrier protein transacylase"/>
    <property type="match status" value="1"/>
</dbReference>
<dbReference type="SMART" id="SM00827">
    <property type="entry name" value="PKS_AT"/>
    <property type="match status" value="1"/>
</dbReference>
<dbReference type="EMBL" id="CP139487">
    <property type="protein sequence ID" value="WPU66128.1"/>
    <property type="molecule type" value="Genomic_DNA"/>
</dbReference>
<evidence type="ECO:0000313" key="9">
    <source>
        <dbReference type="EMBL" id="WPU66128.1"/>
    </source>
</evidence>
<name>A0AAX4HSH0_9BACT</name>
<evidence type="ECO:0000256" key="7">
    <source>
        <dbReference type="PIRSR" id="PIRSR000446-1"/>
    </source>
</evidence>
<keyword evidence="3 6" id="KW-0808">Transferase</keyword>
<dbReference type="KEGG" id="psti:SOO65_05155"/>
<feature type="domain" description="Malonyl-CoA:ACP transacylase (MAT)" evidence="8">
    <location>
        <begin position="6"/>
        <end position="302"/>
    </location>
</feature>
<dbReference type="PANTHER" id="PTHR42681">
    <property type="entry name" value="MALONYL-COA-ACYL CARRIER PROTEIN TRANSACYLASE, MITOCHONDRIAL"/>
    <property type="match status" value="1"/>
</dbReference>
<evidence type="ECO:0000256" key="4">
    <source>
        <dbReference type="ARBA" id="ARBA00023315"/>
    </source>
</evidence>